<gene>
    <name evidence="2" type="ORF">ACFQ2Z_04660</name>
</gene>
<dbReference type="RefSeq" id="WP_240267512.1">
    <property type="nucleotide sequence ID" value="NZ_JAKSXN010000002.1"/>
</dbReference>
<feature type="transmembrane region" description="Helical" evidence="1">
    <location>
        <begin position="68"/>
        <end position="89"/>
    </location>
</feature>
<reference evidence="3" key="1">
    <citation type="journal article" date="2019" name="Int. J. Syst. Evol. Microbiol.">
        <title>The Global Catalogue of Microorganisms (GCM) 10K type strain sequencing project: providing services to taxonomists for standard genome sequencing and annotation.</title>
        <authorList>
            <consortium name="The Broad Institute Genomics Platform"/>
            <consortium name="The Broad Institute Genome Sequencing Center for Infectious Disease"/>
            <person name="Wu L."/>
            <person name="Ma J."/>
        </authorList>
    </citation>
    <scope>NUCLEOTIDE SEQUENCE [LARGE SCALE GENOMIC DNA]</scope>
    <source>
        <strain evidence="3">CCUG 48216</strain>
    </source>
</reference>
<keyword evidence="1" id="KW-0472">Membrane</keyword>
<keyword evidence="1" id="KW-0812">Transmembrane</keyword>
<keyword evidence="3" id="KW-1185">Reference proteome</keyword>
<protein>
    <submittedName>
        <fullName evidence="2">DUF3021 family protein</fullName>
    </submittedName>
</protein>
<feature type="transmembrane region" description="Helical" evidence="1">
    <location>
        <begin position="7"/>
        <end position="26"/>
    </location>
</feature>
<dbReference type="EMBL" id="JBHTKZ010000005">
    <property type="protein sequence ID" value="MFD1180639.1"/>
    <property type="molecule type" value="Genomic_DNA"/>
</dbReference>
<sequence>MTKLKTYLTIDCISFTFVILIFSGLSLLDVLPPLSTRIALQIFAMTSCIALLMNFTDRIPWKSLWPSMAVEIGIVLFSVFTIGWLFRVFPMNGPNFAVISGMSVAVYFGVYGVLIIKDRVDADKINQHIQSKQKNPSRKTEGE</sequence>
<keyword evidence="1" id="KW-1133">Transmembrane helix</keyword>
<evidence type="ECO:0000256" key="1">
    <source>
        <dbReference type="SAM" id="Phobius"/>
    </source>
</evidence>
<name>A0ABW3S7A3_9BACL</name>
<feature type="transmembrane region" description="Helical" evidence="1">
    <location>
        <begin position="95"/>
        <end position="116"/>
    </location>
</feature>
<feature type="transmembrane region" description="Helical" evidence="1">
    <location>
        <begin position="38"/>
        <end position="56"/>
    </location>
</feature>
<evidence type="ECO:0000313" key="2">
    <source>
        <dbReference type="EMBL" id="MFD1180639.1"/>
    </source>
</evidence>
<dbReference type="Proteomes" id="UP001597211">
    <property type="component" value="Unassembled WGS sequence"/>
</dbReference>
<accession>A0ABW3S7A3</accession>
<organism evidence="2 3">
    <name type="scientific">Paenibacillus timonensis</name>
    <dbReference type="NCBI Taxonomy" id="225915"/>
    <lineage>
        <taxon>Bacteria</taxon>
        <taxon>Bacillati</taxon>
        <taxon>Bacillota</taxon>
        <taxon>Bacilli</taxon>
        <taxon>Bacillales</taxon>
        <taxon>Paenibacillaceae</taxon>
        <taxon>Paenibacillus</taxon>
    </lineage>
</organism>
<evidence type="ECO:0000313" key="3">
    <source>
        <dbReference type="Proteomes" id="UP001597211"/>
    </source>
</evidence>
<comment type="caution">
    <text evidence="2">The sequence shown here is derived from an EMBL/GenBank/DDBJ whole genome shotgun (WGS) entry which is preliminary data.</text>
</comment>
<proteinExistence type="predicted"/>